<dbReference type="Gene3D" id="3.10.490.20">
    <property type="match status" value="1"/>
</dbReference>
<dbReference type="InterPro" id="IPR024317">
    <property type="entry name" value="Dynein_heavy_chain_D4_dom"/>
</dbReference>
<comment type="subcellular location">
    <subcellularLocation>
        <location evidence="1">Cell projection</location>
        <location evidence="1">Cilium</location>
        <location evidence="1">Flagellum</location>
    </subcellularLocation>
    <subcellularLocation>
        <location evidence="2">Cytoplasm</location>
        <location evidence="2">Cytoskeleton</location>
        <location evidence="2">Cilium axoneme</location>
    </subcellularLocation>
</comment>
<dbReference type="InterPro" id="IPR026983">
    <property type="entry name" value="DHC"/>
</dbReference>
<dbReference type="FunFam" id="1.20.920.20:FF:000001">
    <property type="entry name" value="dynein heavy chain 2, axonemal"/>
    <property type="match status" value="1"/>
</dbReference>
<dbReference type="Gene3D" id="1.10.8.1220">
    <property type="match status" value="1"/>
</dbReference>
<dbReference type="GO" id="GO:0005930">
    <property type="term" value="C:axoneme"/>
    <property type="evidence" value="ECO:0007669"/>
    <property type="project" value="UniProtKB-SubCell"/>
</dbReference>
<dbReference type="InterPro" id="IPR042228">
    <property type="entry name" value="Dynein_linker_3"/>
</dbReference>
<feature type="coiled-coil region" evidence="16">
    <location>
        <begin position="699"/>
        <end position="726"/>
    </location>
</feature>
<keyword evidence="10" id="KW-0243">Dynein</keyword>
<dbReference type="Gene3D" id="1.10.287.2620">
    <property type="match status" value="1"/>
</dbReference>
<reference evidence="19 20" key="1">
    <citation type="submission" date="2014-11" db="EMBL/GenBank/DDBJ databases">
        <authorList>
            <person name="Zhu J."/>
            <person name="Qi W."/>
            <person name="Song R."/>
        </authorList>
    </citation>
    <scope>NUCLEOTIDE SEQUENCE [LARGE SCALE GENOMIC DNA]</scope>
</reference>
<feature type="coiled-coil region" evidence="16">
    <location>
        <begin position="2846"/>
        <end position="2922"/>
    </location>
</feature>
<dbReference type="GO" id="GO:0005874">
    <property type="term" value="C:microtubule"/>
    <property type="evidence" value="ECO:0007669"/>
    <property type="project" value="UniProtKB-KW"/>
</dbReference>
<dbReference type="Gene3D" id="1.10.8.710">
    <property type="match status" value="1"/>
</dbReference>
<dbReference type="GO" id="GO:0051959">
    <property type="term" value="F:dynein light intermediate chain binding"/>
    <property type="evidence" value="ECO:0007669"/>
    <property type="project" value="InterPro"/>
</dbReference>
<dbReference type="FunFam" id="3.20.180.20:FF:000003">
    <property type="entry name" value="Dynein heavy chain 12, axonemal"/>
    <property type="match status" value="1"/>
</dbReference>
<dbReference type="FunFam" id="3.10.490.20:FF:000001">
    <property type="entry name" value="dynein heavy chain 7, axonemal"/>
    <property type="match status" value="1"/>
</dbReference>
<keyword evidence="14" id="KW-0206">Cytoskeleton</keyword>
<keyword evidence="20" id="KW-1185">Reference proteome</keyword>
<dbReference type="GO" id="GO:0031514">
    <property type="term" value="C:motile cilium"/>
    <property type="evidence" value="ECO:0007669"/>
    <property type="project" value="UniProtKB-SubCell"/>
</dbReference>
<dbReference type="Pfam" id="PF18198">
    <property type="entry name" value="AAA_lid_11"/>
    <property type="match status" value="1"/>
</dbReference>
<dbReference type="GO" id="GO:0008569">
    <property type="term" value="F:minus-end-directed microtubule motor activity"/>
    <property type="evidence" value="ECO:0007669"/>
    <property type="project" value="InterPro"/>
</dbReference>
<keyword evidence="4" id="KW-0963">Cytoplasm</keyword>
<keyword evidence="8" id="KW-0067">ATP-binding</keyword>
<dbReference type="FunFam" id="1.10.8.710:FF:000004">
    <property type="entry name" value="Dynein axonemal heavy chain 6"/>
    <property type="match status" value="1"/>
</dbReference>
<dbReference type="FunFam" id="3.40.50.300:FF:000049">
    <property type="entry name" value="Dynein, axonemal, heavy chain 5"/>
    <property type="match status" value="1"/>
</dbReference>
<dbReference type="PANTHER" id="PTHR22878:SF68">
    <property type="entry name" value="DYNEIN HEAVY CHAIN 6, AXONEMAL-LIKE"/>
    <property type="match status" value="1"/>
</dbReference>
<keyword evidence="6" id="KW-0677">Repeat</keyword>
<evidence type="ECO:0000256" key="1">
    <source>
        <dbReference type="ARBA" id="ARBA00004230"/>
    </source>
</evidence>
<dbReference type="InterPro" id="IPR035706">
    <property type="entry name" value="AAA_9"/>
</dbReference>
<evidence type="ECO:0000256" key="10">
    <source>
        <dbReference type="ARBA" id="ARBA00023017"/>
    </source>
</evidence>
<gene>
    <name evidence="19" type="ORF">Vbra_9479</name>
</gene>
<dbReference type="Pfam" id="PF03028">
    <property type="entry name" value="Dynein_heavy"/>
    <property type="match status" value="1"/>
</dbReference>
<evidence type="ECO:0000313" key="19">
    <source>
        <dbReference type="EMBL" id="CEM19434.1"/>
    </source>
</evidence>
<name>A0A0G4FW57_VITBC</name>
<evidence type="ECO:0000256" key="17">
    <source>
        <dbReference type="SAM" id="MobiDB-lite"/>
    </source>
</evidence>
<dbReference type="Pfam" id="PF12775">
    <property type="entry name" value="AAA_7"/>
    <property type="match status" value="1"/>
</dbReference>
<dbReference type="Pfam" id="PF12780">
    <property type="entry name" value="AAA_8"/>
    <property type="match status" value="1"/>
</dbReference>
<dbReference type="VEuPathDB" id="CryptoDB:Vbra_9479"/>
<evidence type="ECO:0000256" key="15">
    <source>
        <dbReference type="ARBA" id="ARBA00023273"/>
    </source>
</evidence>
<feature type="domain" description="AAA+ ATPase" evidence="18">
    <location>
        <begin position="1424"/>
        <end position="1563"/>
    </location>
</feature>
<keyword evidence="11 16" id="KW-0175">Coiled coil</keyword>
<dbReference type="InterPro" id="IPR027417">
    <property type="entry name" value="P-loop_NTPase"/>
</dbReference>
<dbReference type="FunFam" id="3.40.50.300:FF:002141">
    <property type="entry name" value="Dynein heavy chain"/>
    <property type="match status" value="1"/>
</dbReference>
<evidence type="ECO:0000313" key="20">
    <source>
        <dbReference type="Proteomes" id="UP000041254"/>
    </source>
</evidence>
<keyword evidence="13" id="KW-0505">Motor protein</keyword>
<dbReference type="Gene3D" id="1.20.58.1120">
    <property type="match status" value="1"/>
</dbReference>
<dbReference type="OrthoDB" id="5593012at2759"/>
<dbReference type="InParanoid" id="A0A0G4FW57"/>
<dbReference type="Pfam" id="PF12781">
    <property type="entry name" value="AAA_9"/>
    <property type="match status" value="1"/>
</dbReference>
<accession>A0A0G4FW57</accession>
<dbReference type="InterPro" id="IPR024743">
    <property type="entry name" value="Dynein_HC_stalk"/>
</dbReference>
<dbReference type="InterPro" id="IPR041228">
    <property type="entry name" value="Dynein_C"/>
</dbReference>
<evidence type="ECO:0000256" key="8">
    <source>
        <dbReference type="ARBA" id="ARBA00022840"/>
    </source>
</evidence>
<dbReference type="InterPro" id="IPR041589">
    <property type="entry name" value="DNAH3_AAA_lid_1"/>
</dbReference>
<organism evidence="19 20">
    <name type="scientific">Vitrella brassicaformis (strain CCMP3155)</name>
    <dbReference type="NCBI Taxonomy" id="1169540"/>
    <lineage>
        <taxon>Eukaryota</taxon>
        <taxon>Sar</taxon>
        <taxon>Alveolata</taxon>
        <taxon>Colpodellida</taxon>
        <taxon>Vitrellaceae</taxon>
        <taxon>Vitrella</taxon>
    </lineage>
</organism>
<dbReference type="Gene3D" id="1.20.920.20">
    <property type="match status" value="1"/>
</dbReference>
<feature type="region of interest" description="Disordered" evidence="17">
    <location>
        <begin position="85"/>
        <end position="108"/>
    </location>
</feature>
<evidence type="ECO:0000256" key="7">
    <source>
        <dbReference type="ARBA" id="ARBA00022741"/>
    </source>
</evidence>
<protein>
    <recommendedName>
        <fullName evidence="18">AAA+ ATPase domain-containing protein</fullName>
    </recommendedName>
</protein>
<dbReference type="InterPro" id="IPR035699">
    <property type="entry name" value="AAA_6"/>
</dbReference>
<keyword evidence="9" id="KW-0282">Flagellum</keyword>
<dbReference type="Gene3D" id="3.20.180.20">
    <property type="entry name" value="Dynein heavy chain, N-terminal domain 2"/>
    <property type="match status" value="1"/>
</dbReference>
<dbReference type="InterPro" id="IPR041466">
    <property type="entry name" value="Dynein_AAA5_ext"/>
</dbReference>
<comment type="similarity">
    <text evidence="3">Belongs to the dynein heavy chain family.</text>
</comment>
<dbReference type="GO" id="GO:0030286">
    <property type="term" value="C:dynein complex"/>
    <property type="evidence" value="ECO:0007669"/>
    <property type="project" value="UniProtKB-KW"/>
</dbReference>
<dbReference type="FunFam" id="1.20.58.1120:FF:000001">
    <property type="entry name" value="dynein heavy chain 2, axonemal"/>
    <property type="match status" value="1"/>
</dbReference>
<dbReference type="Gene3D" id="6.10.140.1060">
    <property type="match status" value="1"/>
</dbReference>
<evidence type="ECO:0000256" key="4">
    <source>
        <dbReference type="ARBA" id="ARBA00022490"/>
    </source>
</evidence>
<sequence>MTSHVPLSPVPPIGSPFTAEQTQQKRTDDGILRQTHVASSLRTTEHQKMERVYRLDPQKAHRRRLFRFDASELESYAMATFLKPTRVAPPQPGAAAQATTPDEGRKPIKSSGLAAMARMQKDAKEKEAKKETKLPSHVQLLQTIYMAQTGKAEGAKPIEGQGVIAELEGEGVEEVPEGRSSLVAAFAQEQVDEEELLRQELAKLKTGEDAIAFFAKNGSTTPVKFVYCNRRVTEEGDFQPCSLVVVPEADINPEYFTISSSGVVHVCPQRPSEYVSLSEWMHQSLMFSVLRSMVFFKHFLIGKLFRQWQNNARYQVYLKQRKTLTRRLFLAKPVFVAPLLNIHSIMHDTGNVRVMHIAHSQHDLHQFAEAQSNQRSNPQNGAAKEFETRQEQLIGILDKVVAEVHASTQLPEEHPLDFKSSKKVKPMVQEKEEAKERARRLRLAALDESLLGDFIRLVDYKLSSQLVHVVLTAGRDFLDRLGTAESSVKLFSVTVKFGQARKMDFEPGLSKFKVMLHELWTGTINLVASVPPFCQMRQYEGYVQVVHPQSVETLLLNDEVFSATQERVEKRIVQDFERAQKYCDSYFAMYRRIYDFEKQWDETAFFERKLTHASLSREMGLMRDFEEDLEKLKQTHIFGVLSVEARTLKMNLVPVAEKALAAMKIVLIQMAREKAAALVNRFTSVNKLLDERPAKLANYADFVRNFQEIKDQLESLDEEKSNVEEMYSLLKQYDVRVPLDDTIQLETLNQKASEFEKQKLLEASEHIRENMTDMVLDLRQKSQKVEEDMLNLAHDLQQGMFVDEEAIVNAAEVREELTKLEDQLQKLDQRASNYRELQQLFKTPEQFAFKETEETRKLFALKQKLWDTIAEWQEATKQWYYDEFSKLDVEDTNKKVQEYFKNVYSLAKSLNNDPVVTRLKEMIGEWRDRMPTILELGNPALRPRHWEKIFKEIKMAYVSPAQSFFLKKLEENDIFSKYQFVAEVSGIASGEFALEQQLDKIRGIWADAELIVQPHRESQTCFVLGDITEIIAILEDHTVTVQTMMGSRFIAGIRAQVEEWERKLNLTSDVLDEWIQVQRAWMYLENIFSAEDIQKQLPAESAKFMQVDKFWKDLLKRVRQSYKNVIQAVSQPDLLKKLQWANKTLEEVQKSLEDYLETKRAAFPRFYFLSNDELLSILSQTRNPHAVQEHLSKCFDAMHRIKFTDEPKSVTVEGMKSIEGEYVPFASQVMAQGPVEGWLTKIEEQMRQGLYEQSKSAWKDYPEDALNRQEWLFAYPAQTILMVDLIYWTFDVETALNNISTNKDPQAMETFFEFMKSQISKSVALVRSNLTKLQRKMMGALIVLDVHARDVVRTMILEKCSSVNDFEWTKQLRYYWEAEIDNCTARQTNTRFLYAFEYLGNTPRLVITPLTDKCYMTLTGALHLNYGGAPAGPAGTGKTETTKDLAKALAVQCVVFNCSDGLDYKMMGRFFSGLAQAGAWACFDEFNRIDVEVLSVIAQQMLKIQSAIRGKKTIFEFEGREIPLNSRFGVFITMNPGYAGRTELPDNLKSLFRPVAMMIPDYGLIAEIILFSEGFDSANSLARKMVNLYKLSSEQLSKQDHYDFGMRAVKSVLVMAGTLKRSNPDLDENIVLIRAMRDSNVPKFLSHDLPLFMGIISDLFPDAVVPYIDYGDLQKAIEKQLRDHELQVVPAYVTKVIQLLETQIVRHGVMLVGVTGTGKTTCSDILAKALTQLRQDEHADPNYQVTKVITLNPKSVTMDELYGATNPVTNEWTDGLIGQLVREACSDTSPNKKWVNFDGPVDALWIENMNTVLDDNKTLCLANGERIKLPSTLTMMFEVQDLAVASPATVSRCGMVYLEPLHLGWKCLVQTWGERFTKKYADYAKQLEEWTIQLCDAAIPFIRKNCREVISSVDANLIDSFCRLMWTFIDERNEIKGENTKEEQRLVRMYWAFSAVWSLGGNLHENSRPAFSDFLVPQLQSWCPEFPSSDCYSVSVDNTGKFITFESIVPDFEYDPRVSFFNILVPTQDTVTQKMLLENIMTAGYHCLWSGDTGVGKSVGIQNFLNHVPEGFVTGGVNFSAQTTSANLQDVFESKLIAKRKNLLGPPPGTRMLIFIDDVNMPQLETYGAQPPIELLRQVMDHKGFYDRKKLFYKSVKDVQYILACAPPGGGRNAVTPRLFRHYNMFWMTNLGEPAMVRIFSSILGGWLQITEPSLKDISTSLIKAGVEIYLRIVNDLLPTPSKSHYTFNLRDPSKVVQGMLMIDPAGLKDKEVLTRLWIHESCRQFRDRLIDDTDRSWFNGLIQEKVKTHLGLDWAADDFKEIIFGDFLGRNEKPYQLIDKSQEELASIFDEYLQEHNITFPSRMNLVFFKDAQHHLARICRIIRQPRGNALLIGVGGSGRNSLSRLAAFMSDYHLFSIEIAKKYGTAEFREDIKSMMMNIAKNQKPIAFFFSDTQIVKESFLEDINNIVNTGEVPNLFAVDETEQIIGLTRPAAKAAGKPDARDAILQYFVSMVRDLLHIILAFSPVGEKFRARCRQFPSIVNCCTIDWFNAWPPDALYSVANRFYSEQKDLGIESVTDQLCKMSGEIHDSVTESAESFYNELRRRTYTTPTSYLELIKLYLDMLKQQRELLGTRLNRYKVGMQRMEETNVVVDQMKRQLIELQPVLDKASKDTAELMVVLEKDQQLAQEAAEACKVDEIEASKASQEAQEIKDDCQRDLDEALPEYYAAIKALDSLDKKDIQEVKSFAKPPQLVETVMSAVCLFLGRKQTWDDAKKLLNEANFMQQLKEYNKDAISNKLMQQAQKYITMEDFNPQKVSTVSKAATSLCMWVKAMDTYAKVARNIEPKKERLRGAEASLKAAEDKLAQKQAELKEVQDRVAALLRQYEESKAKSEKLQRDMEDARVKLDRAQKLVAGLGNEAVRWEKSATELEEAMSNLIGNIILSAGMIAYLGPFTASYRQSILQRWGGKCTEWGLKVDPNYTLEKTLADPAEVREWNIKGLPADQLSIENGIFVTRGRRWPLMIDPQGQANKWIKNTGKTQNIQVIRLSEPNFLRSLENGIRMGNPVLLENVEEILDPAIEPVLQKQTFKKGGQVLLRLGDTDVPYSPNFRFYITTKMANPHYLPEVCIKVTIINFTVTQKGLEDQLLIEVVNHERPDLEEKRNDLVVSISNDKATLANLEQEILRLIAEAGDNILESETLINTLDESKKTSETVGERMKVAEVTAKEINDARESYRSVALRGSLLYFVIADLALIDPMYQYSLDYFVGLFNQRLAKSQKSDVIEGRLSILLTDITTKFYENICRGLFERHKLLYSFLNAVSIFRKNERIQPIEWMFFLRGVEAGRDASRPGSNEGEAPPEWVDSTLWQKLKVLEETVGGSFGGLSASVSANSADWQAYRDNDNLHKIPMPDGFSDKLTPFQQLLLVKSFREENLLFAVRNFVAAELGKEFVEPPPFDLLGAYQDSKNISPIIFVLSPGADPIGYLLKLAKENGPGEERLHILSLGQGQGVKAERLIELARQEGDWVCLQNCHLAASWMPSFERIQEQQNEDDIDPNYRLWLTSMPTPTFPVPVLQSGIKITNEPPKGLKANLTRSFLDISENVYESCIKGREFKKLLFALAFFHAVILERRKFGPIGWNIPYEWMNSDFEVSLQQLNMYLTEQPGVPYQTLNYIVSEVNYGGRVTDDKDVRLINAILARYFCADIMDDGYQLAESDIYHAPPEGNLESVRNYVHTLPMDEEPDVFGLHMNANITCQEKEARDFLDVVISVQPRIPAGGSGKTTDEIVYELAESIEARIPAPFDRSKAHPATFVQNKGGEGEGEDAKEDPGASLSVFFSQELDRFDKLIRVVKKSLADLQKAIKGLVVMSAELETMYNSFLFQKVPTIWLNAAYPCLKPLASWVNDFIERLEFLQGWLVGGPPLSFWLPSFFFPQGFMTGTLQRHARKTRIPIDTLTFRTEVSTLKAADITEAPERGVNIHGLFLQGAGWDVAGRKLCESAKGQLFVPMPVIWIDPVDIDKLDNKKDYRCPLYKTSTRAGTLSTTGHSTNFVLFFDLHTDKESDHWIRRGVALLCQLDD</sequence>
<feature type="coiled-coil region" evidence="16">
    <location>
        <begin position="768"/>
        <end position="840"/>
    </location>
</feature>
<dbReference type="FunFam" id="3.40.50.300:FF:000362">
    <property type="entry name" value="Dynein, axonemal, heavy chain 6"/>
    <property type="match status" value="1"/>
</dbReference>
<evidence type="ECO:0000256" key="14">
    <source>
        <dbReference type="ARBA" id="ARBA00023212"/>
    </source>
</evidence>
<dbReference type="STRING" id="1169540.A0A0G4FW57"/>
<evidence type="ECO:0000256" key="11">
    <source>
        <dbReference type="ARBA" id="ARBA00023054"/>
    </source>
</evidence>
<keyword evidence="15" id="KW-0966">Cell projection</keyword>
<dbReference type="Pfam" id="PF17857">
    <property type="entry name" value="AAA_lid_1"/>
    <property type="match status" value="1"/>
</dbReference>
<evidence type="ECO:0000256" key="2">
    <source>
        <dbReference type="ARBA" id="ARBA00004430"/>
    </source>
</evidence>
<dbReference type="PhylomeDB" id="A0A0G4FW57"/>
<dbReference type="Gene3D" id="1.20.920.30">
    <property type="match status" value="1"/>
</dbReference>
<dbReference type="InterPro" id="IPR043160">
    <property type="entry name" value="Dynein_C_barrel"/>
</dbReference>
<dbReference type="FunFam" id="1.10.8.1220:FF:000001">
    <property type="entry name" value="Dynein axonemal heavy chain 5"/>
    <property type="match status" value="1"/>
</dbReference>
<dbReference type="GO" id="GO:0045505">
    <property type="term" value="F:dynein intermediate chain binding"/>
    <property type="evidence" value="ECO:0007669"/>
    <property type="project" value="InterPro"/>
</dbReference>
<dbReference type="Proteomes" id="UP000041254">
    <property type="component" value="Unassembled WGS sequence"/>
</dbReference>
<dbReference type="Gene3D" id="1.10.8.720">
    <property type="entry name" value="Region D6 of dynein motor"/>
    <property type="match status" value="1"/>
</dbReference>
<dbReference type="FunFam" id="3.40.50.300:FF:000063">
    <property type="entry name" value="dynein heavy chain 6, axonemal"/>
    <property type="match status" value="1"/>
</dbReference>
<dbReference type="FunFam" id="1.20.140.100:FF:000004">
    <property type="entry name" value="Dynein axonemal heavy chain 6"/>
    <property type="match status" value="1"/>
</dbReference>
<dbReference type="InterPro" id="IPR013602">
    <property type="entry name" value="Dynein_heavy_linker"/>
</dbReference>
<dbReference type="Gene3D" id="3.40.50.300">
    <property type="entry name" value="P-loop containing nucleotide triphosphate hydrolases"/>
    <property type="match status" value="5"/>
</dbReference>
<dbReference type="EMBL" id="CDMY01000512">
    <property type="protein sequence ID" value="CEM19434.1"/>
    <property type="molecule type" value="Genomic_DNA"/>
</dbReference>
<dbReference type="OMA" id="IAFFARY"/>
<evidence type="ECO:0000259" key="18">
    <source>
        <dbReference type="SMART" id="SM00382"/>
    </source>
</evidence>
<dbReference type="SMART" id="SM00382">
    <property type="entry name" value="AAA"/>
    <property type="match status" value="3"/>
</dbReference>
<dbReference type="GO" id="GO:0005524">
    <property type="term" value="F:ATP binding"/>
    <property type="evidence" value="ECO:0007669"/>
    <property type="project" value="UniProtKB-KW"/>
</dbReference>
<dbReference type="GO" id="GO:0007018">
    <property type="term" value="P:microtubule-based movement"/>
    <property type="evidence" value="ECO:0007669"/>
    <property type="project" value="InterPro"/>
</dbReference>
<evidence type="ECO:0000256" key="9">
    <source>
        <dbReference type="ARBA" id="ARBA00022846"/>
    </source>
</evidence>
<dbReference type="InterPro" id="IPR043157">
    <property type="entry name" value="Dynein_AAA1S"/>
</dbReference>
<dbReference type="Pfam" id="PF12774">
    <property type="entry name" value="AAA_6"/>
    <property type="match status" value="1"/>
</dbReference>
<keyword evidence="12" id="KW-0969">Cilium</keyword>
<feature type="region of interest" description="Disordered" evidence="17">
    <location>
        <begin position="1"/>
        <end position="31"/>
    </location>
</feature>
<dbReference type="InterPro" id="IPR042222">
    <property type="entry name" value="Dynein_2_N"/>
</dbReference>
<dbReference type="Gene3D" id="1.20.1270.280">
    <property type="match status" value="1"/>
</dbReference>
<dbReference type="FunFam" id="1.20.920.30:FF:000005">
    <property type="entry name" value="Dynein, axonemal, heavy chain 2"/>
    <property type="match status" value="1"/>
</dbReference>
<evidence type="ECO:0000256" key="3">
    <source>
        <dbReference type="ARBA" id="ARBA00008887"/>
    </source>
</evidence>
<evidence type="ECO:0000256" key="12">
    <source>
        <dbReference type="ARBA" id="ARBA00023069"/>
    </source>
</evidence>
<feature type="domain" description="AAA+ ATPase" evidence="18">
    <location>
        <begin position="1705"/>
        <end position="1847"/>
    </location>
</feature>
<dbReference type="FunFam" id="3.40.50.300:FF:002429">
    <property type="entry name" value="Dynein heavy chain, putative"/>
    <property type="match status" value="1"/>
</dbReference>
<dbReference type="InterPro" id="IPR004273">
    <property type="entry name" value="Dynein_heavy_D6_P-loop"/>
</dbReference>
<dbReference type="Pfam" id="PF17852">
    <property type="entry name" value="Dynein_AAA_lid"/>
    <property type="match status" value="1"/>
</dbReference>
<dbReference type="InterPro" id="IPR041658">
    <property type="entry name" value="AAA_lid_11"/>
</dbReference>
<dbReference type="InterPro" id="IPR042219">
    <property type="entry name" value="AAA_lid_11_sf"/>
</dbReference>
<keyword evidence="7" id="KW-0547">Nucleotide-binding</keyword>
<dbReference type="SUPFAM" id="SSF52540">
    <property type="entry name" value="P-loop containing nucleoside triphosphate hydrolases"/>
    <property type="match status" value="4"/>
</dbReference>
<evidence type="ECO:0000256" key="6">
    <source>
        <dbReference type="ARBA" id="ARBA00022737"/>
    </source>
</evidence>
<evidence type="ECO:0000256" key="13">
    <source>
        <dbReference type="ARBA" id="ARBA00023175"/>
    </source>
</evidence>
<proteinExistence type="inferred from homology"/>
<dbReference type="FunFam" id="1.10.8.720:FF:000001">
    <property type="entry name" value="dynein heavy chain 7, axonemal"/>
    <property type="match status" value="1"/>
</dbReference>
<dbReference type="Pfam" id="PF12777">
    <property type="entry name" value="MT"/>
    <property type="match status" value="1"/>
</dbReference>
<dbReference type="Pfam" id="PF18199">
    <property type="entry name" value="Dynein_C"/>
    <property type="match status" value="1"/>
</dbReference>
<keyword evidence="5" id="KW-0493">Microtubule</keyword>
<dbReference type="InterPro" id="IPR003593">
    <property type="entry name" value="AAA+_ATPase"/>
</dbReference>
<dbReference type="Gene3D" id="1.10.472.130">
    <property type="match status" value="1"/>
</dbReference>
<evidence type="ECO:0000256" key="5">
    <source>
        <dbReference type="ARBA" id="ARBA00022701"/>
    </source>
</evidence>
<dbReference type="Pfam" id="PF08393">
    <property type="entry name" value="DHC_N2"/>
    <property type="match status" value="1"/>
</dbReference>
<evidence type="ECO:0000256" key="16">
    <source>
        <dbReference type="SAM" id="Coils"/>
    </source>
</evidence>
<dbReference type="Gene3D" id="1.20.140.100">
    <property type="entry name" value="Dynein heavy chain, N-terminal domain 2"/>
    <property type="match status" value="1"/>
</dbReference>
<dbReference type="PANTHER" id="PTHR22878">
    <property type="entry name" value="DYNEIN HEAVY CHAIN 6, AXONEMAL-LIKE-RELATED"/>
    <property type="match status" value="1"/>
</dbReference>
<feature type="domain" description="AAA+ ATPase" evidence="18">
    <location>
        <begin position="2043"/>
        <end position="2211"/>
    </location>
</feature>